<dbReference type="Gene3D" id="1.10.246.90">
    <property type="entry name" value="Nop domain"/>
    <property type="match status" value="1"/>
</dbReference>
<evidence type="ECO:0000256" key="5">
    <source>
        <dbReference type="ARBA" id="ARBA00040742"/>
    </source>
</evidence>
<dbReference type="Proteomes" id="UP000549394">
    <property type="component" value="Unassembled WGS sequence"/>
</dbReference>
<dbReference type="GO" id="GO:0030515">
    <property type="term" value="F:snoRNA binding"/>
    <property type="evidence" value="ECO:0007669"/>
    <property type="project" value="InterPro"/>
</dbReference>
<name>A0A7I8VI69_9ANNE</name>
<dbReference type="PROSITE" id="PS51358">
    <property type="entry name" value="NOP"/>
    <property type="match status" value="1"/>
</dbReference>
<evidence type="ECO:0000256" key="2">
    <source>
        <dbReference type="ARBA" id="ARBA00009211"/>
    </source>
</evidence>
<dbReference type="InterPro" id="IPR012974">
    <property type="entry name" value="NOP58/56_N"/>
</dbReference>
<dbReference type="Pfam" id="PF08156">
    <property type="entry name" value="NOP5NT"/>
    <property type="match status" value="1"/>
</dbReference>
<comment type="subunit">
    <text evidence="8">Part of a large pre-ribosomal ribonucleoprotein (RNP) complex, that consists of at least 62 ribosomal proteins, 45 nonribosomal proteins and both pre-rRNA and mature rRNA species. Within this complex directly interacts with TCOF1 in an RNA-independent manner. Core component of box C/D small nucleolar ribonucleoprotein (snoRNP) particles; the core proteins SNU13, NOP56, NOP58 and FBL or FBLL1 assemble stepwise onto the snoRNA. Interacts with NOP1 and NOP58. Interacts with NUFIP1, RUVBL1 and RUVBL2; RUVBL1:RUVBL2 seem to bridge the association of NOP56 with NUFIP1. Part of the small subunit (SSU) processome, composed of more than 70 proteins and the RNA chaperone small nucleolar RNA (snoRNA) U3. Interacts with NOP2 and FBL.</text>
</comment>
<dbReference type="AlphaFoldDB" id="A0A7I8VI69"/>
<keyword evidence="12" id="KW-1185">Reference proteome</keyword>
<dbReference type="InterPro" id="IPR042239">
    <property type="entry name" value="Nop_C"/>
</dbReference>
<evidence type="ECO:0000256" key="9">
    <source>
        <dbReference type="SAM" id="MobiDB-lite"/>
    </source>
</evidence>
<evidence type="ECO:0000259" key="10">
    <source>
        <dbReference type="PROSITE" id="PS51358"/>
    </source>
</evidence>
<dbReference type="SMART" id="SM00931">
    <property type="entry name" value="NOSIC"/>
    <property type="match status" value="1"/>
</dbReference>
<feature type="compositionally biased region" description="Basic residues" evidence="9">
    <location>
        <begin position="437"/>
        <end position="447"/>
    </location>
</feature>
<evidence type="ECO:0000313" key="11">
    <source>
        <dbReference type="EMBL" id="CAD5115894.1"/>
    </source>
</evidence>
<comment type="caution">
    <text evidence="11">The sequence shown here is derived from an EMBL/GenBank/DDBJ whole genome shotgun (WGS) entry which is preliminary data.</text>
</comment>
<dbReference type="InterPro" id="IPR002687">
    <property type="entry name" value="Nop_dom"/>
</dbReference>
<dbReference type="EMBL" id="CAJFCJ010000006">
    <property type="protein sequence ID" value="CAD5115894.1"/>
    <property type="molecule type" value="Genomic_DNA"/>
</dbReference>
<dbReference type="PANTHER" id="PTHR10894:SF0">
    <property type="entry name" value="NUCLEOLAR PROTEIN 56"/>
    <property type="match status" value="1"/>
</dbReference>
<feature type="region of interest" description="Disordered" evidence="9">
    <location>
        <begin position="436"/>
        <end position="576"/>
    </location>
</feature>
<dbReference type="InterPro" id="IPR036070">
    <property type="entry name" value="Nop_dom_sf"/>
</dbReference>
<evidence type="ECO:0000256" key="7">
    <source>
        <dbReference type="ARBA" id="ARBA00053627"/>
    </source>
</evidence>
<comment type="function">
    <text evidence="7">Involved in the early to middle stages of 60S ribosomal subunit biogenesis. Required for the biogenesis of box C/D snoRNAs such U3, U8 and U14 snoRNAs. Part of the small subunit (SSU) processome, first precursor of the small eukaryotic ribosomal subunit. During the assembly of the SSU processome in the nucleolus, many ribosome biogenesis factors, an RNA chaperone and ribosomal proteins associate with the nascent pre-rRNA and work in concert to generate RNA folding, modifications, rearrangements and cleavage as well as targeted degradation of pre-ribosomal RNA by the RNA exosome. Core component of box C/D small nucleolar ribonucleoprotein (snoRNP) complexes that function in methylation of multiple sites on ribosomal RNAs (rRNAs) and messenger RNAs (mRNAs).</text>
</comment>
<accession>A0A7I8VI69</accession>
<keyword evidence="4" id="KW-0539">Nucleus</keyword>
<comment type="subcellular location">
    <subcellularLocation>
        <location evidence="1">Nucleus</location>
        <location evidence="1">Nucleolus</location>
    </subcellularLocation>
</comment>
<dbReference type="GO" id="GO:0031428">
    <property type="term" value="C:box C/D methylation guide snoRNP complex"/>
    <property type="evidence" value="ECO:0007669"/>
    <property type="project" value="InterPro"/>
</dbReference>
<evidence type="ECO:0000256" key="6">
    <source>
        <dbReference type="ARBA" id="ARBA00041388"/>
    </source>
</evidence>
<comment type="similarity">
    <text evidence="2">Belongs to the NOP5/NOP56 family.</text>
</comment>
<dbReference type="InterPro" id="IPR012976">
    <property type="entry name" value="NOSIC"/>
</dbReference>
<organism evidence="11 12">
    <name type="scientific">Dimorphilus gyrociliatus</name>
    <dbReference type="NCBI Taxonomy" id="2664684"/>
    <lineage>
        <taxon>Eukaryota</taxon>
        <taxon>Metazoa</taxon>
        <taxon>Spiralia</taxon>
        <taxon>Lophotrochozoa</taxon>
        <taxon>Annelida</taxon>
        <taxon>Polychaeta</taxon>
        <taxon>Polychaeta incertae sedis</taxon>
        <taxon>Dinophilidae</taxon>
        <taxon>Dimorphilus</taxon>
    </lineage>
</organism>
<evidence type="ECO:0000313" key="12">
    <source>
        <dbReference type="Proteomes" id="UP000549394"/>
    </source>
</evidence>
<dbReference type="Gene3D" id="1.10.287.4070">
    <property type="match status" value="1"/>
</dbReference>
<dbReference type="OrthoDB" id="6780543at2759"/>
<dbReference type="InterPro" id="IPR045056">
    <property type="entry name" value="Nop56/Nop58"/>
</dbReference>
<evidence type="ECO:0000256" key="8">
    <source>
        <dbReference type="ARBA" id="ARBA00064370"/>
    </source>
</evidence>
<proteinExistence type="inferred from homology"/>
<dbReference type="Pfam" id="PF01798">
    <property type="entry name" value="Nop"/>
    <property type="match status" value="1"/>
</dbReference>
<protein>
    <recommendedName>
        <fullName evidence="5">Nucleolar protein 56</fullName>
    </recommendedName>
    <alternativeName>
        <fullName evidence="6">Nucleolar protein 5A</fullName>
    </alternativeName>
</protein>
<gene>
    <name evidence="11" type="ORF">DGYR_LOCUS4580</name>
</gene>
<dbReference type="FunFam" id="1.10.246.90:FF:000001">
    <property type="entry name" value="Nucleolar protein 56"/>
    <property type="match status" value="1"/>
</dbReference>
<evidence type="ECO:0000256" key="3">
    <source>
        <dbReference type="ARBA" id="ARBA00022517"/>
    </source>
</evidence>
<feature type="domain" description="Nop" evidence="10">
    <location>
        <begin position="294"/>
        <end position="412"/>
    </location>
</feature>
<dbReference type="FunFam" id="1.10.287.4070:FF:000002">
    <property type="entry name" value="Nucleolar protein 56"/>
    <property type="match status" value="1"/>
</dbReference>
<reference evidence="11 12" key="1">
    <citation type="submission" date="2020-08" db="EMBL/GenBank/DDBJ databases">
        <authorList>
            <person name="Hejnol A."/>
        </authorList>
    </citation>
    <scope>NUCLEOTIDE SEQUENCE [LARGE SCALE GENOMIC DNA]</scope>
</reference>
<evidence type="ECO:0000256" key="1">
    <source>
        <dbReference type="ARBA" id="ARBA00004604"/>
    </source>
</evidence>
<sequence>MAVSHVLFEHAVGFALFTVKEFEEVGLMQPQVEESVLDLGKFNSVVQLLAFQPFKSQANSLDGINSISEGVLNAELQDFLEMNLPKSKKKKKVILAVGDPKIGGAINEELQVPCLHTGVAVELMRGIRLHFSKLIKGLDAKVSDTAQLGLGHSYSRSKVKFNVNKVDNMIIQSVALLEQLDKDINTFSMRIREWYSYHFPELFSIVNENYMFAKVIKCIKNRKDLTSESLEKLEEIVMDTSKATAIIDAAKSSMGMDIAEMDLMNILVFADKVIRLADYRKQLYTYFTGRMNDIAPNLSALIGENVGAKLISHAGSLTNLAKFPASTVQILGAEKALFRALKTRGATPKYGLIFHSAFISKAVAKNKGRISRYLANKCSIASRIDCFNEMPTKVFGEHMKKQVEDRLKFLESGDIPKKNNDVMQEAVAEFEIEKANQTKKKKKKDKKRKTEEVEEQEEPTPKKKKEKKKKQVEEEEEEEEEPTPKKKKDKKKKQVEEEEEEEPTPKKKKDKKKKQKEDEEEEVVVKKKKKKKVQEEEEEEETPVKKSKKKKRAQENGQDEEESIVKKKKKKKHSES</sequence>
<dbReference type="GO" id="GO:0042254">
    <property type="term" value="P:ribosome biogenesis"/>
    <property type="evidence" value="ECO:0007669"/>
    <property type="project" value="UniProtKB-KW"/>
</dbReference>
<evidence type="ECO:0000256" key="4">
    <source>
        <dbReference type="ARBA" id="ARBA00023242"/>
    </source>
</evidence>
<dbReference type="PANTHER" id="PTHR10894">
    <property type="entry name" value="NUCLEOLAR PROTEIN 5 NUCLEOLAR PROTEIN NOP5 NOP58"/>
    <property type="match status" value="1"/>
</dbReference>
<keyword evidence="3" id="KW-0690">Ribosome biogenesis</keyword>
<feature type="compositionally biased region" description="Basic residues" evidence="9">
    <location>
        <begin position="566"/>
        <end position="576"/>
    </location>
</feature>
<dbReference type="SUPFAM" id="SSF89124">
    <property type="entry name" value="Nop domain"/>
    <property type="match status" value="1"/>
</dbReference>
<dbReference type="GO" id="GO:0032040">
    <property type="term" value="C:small-subunit processome"/>
    <property type="evidence" value="ECO:0007669"/>
    <property type="project" value="InterPro"/>
</dbReference>